<dbReference type="InterPro" id="IPR045865">
    <property type="entry name" value="ACT-like_dom_sf"/>
</dbReference>
<dbReference type="PROSITE" id="PS51672">
    <property type="entry name" value="ACT_LIKE"/>
    <property type="match status" value="2"/>
</dbReference>
<comment type="caution">
    <text evidence="15">The sequence shown here is derived from an EMBL/GenBank/DDBJ whole genome shotgun (WGS) entry which is preliminary data.</text>
</comment>
<dbReference type="NCBIfam" id="TIGR01124">
    <property type="entry name" value="ilvA_2Cterm"/>
    <property type="match status" value="1"/>
</dbReference>
<feature type="domain" description="ACT-like" evidence="14">
    <location>
        <begin position="463"/>
        <end position="534"/>
    </location>
</feature>
<dbReference type="InterPro" id="IPR050147">
    <property type="entry name" value="Ser/Thr_Dehydratase"/>
</dbReference>
<evidence type="ECO:0000256" key="9">
    <source>
        <dbReference type="ARBA" id="ARBA00022898"/>
    </source>
</evidence>
<evidence type="ECO:0000256" key="3">
    <source>
        <dbReference type="ARBA" id="ARBA00004810"/>
    </source>
</evidence>
<evidence type="ECO:0000256" key="10">
    <source>
        <dbReference type="ARBA" id="ARBA00023239"/>
    </source>
</evidence>
<dbReference type="InterPro" id="IPR036052">
    <property type="entry name" value="TrpB-like_PALP_sf"/>
</dbReference>
<dbReference type="Gene3D" id="3.40.50.1100">
    <property type="match status" value="2"/>
</dbReference>
<feature type="domain" description="ACT-like" evidence="14">
    <location>
        <begin position="369"/>
        <end position="440"/>
    </location>
</feature>
<evidence type="ECO:0000256" key="4">
    <source>
        <dbReference type="ARBA" id="ARBA00010869"/>
    </source>
</evidence>
<keyword evidence="6 13" id="KW-0028">Amino-acid biosynthesis</keyword>
<dbReference type="SUPFAM" id="SSF53686">
    <property type="entry name" value="Tryptophan synthase beta subunit-like PLP-dependent enzymes"/>
    <property type="match status" value="1"/>
</dbReference>
<dbReference type="InterPro" id="IPR038110">
    <property type="entry name" value="TD_ACT-like_sf"/>
</dbReference>
<proteinExistence type="inferred from homology"/>
<dbReference type="CDD" id="cd04906">
    <property type="entry name" value="ACT_ThrD-I_1"/>
    <property type="match status" value="1"/>
</dbReference>
<sequence>MWGGEARESLTRPSHELFAHQTPFLLLESGAQPKDLFSAAMPTDYLERILNAQVYDVAIETPLDLAPSLSARLGNRILLKREDLQPVFSFKLRGAYNKIAHLSAERLKRGVICASAGNHAQGVALAAAKLGCRAVIVMPTTTPQIKVQAVQARGAEVVLAGEGYDDAYTHALELEKSERLSFVHPFDDPEVIAGQGTIGMEILRQHAKPIHAVFCCIGGGGLISGVAAYIKRVRPETRIIGVEAVDADAMTRSLKAGKRVRLDHVGLFADGAAVKYVGEETFRLCQMYVDDMVLVDTDAICAAIKDVFEDTRAVLEPAGALAVAGAKAYAKAHKLKDRTLIATASGANMNFDRLRFVAERAEIGEQREAVFAVTLPEKPGAYKRFVALIGSRNITEFNYRYNDQRDAHVFVGIQVASRAESVRLLEHLRKHDYPTLDLTDDEMAKGHIRHLVGGHSPQIQHEILYRFEFPERPGALMNFLNRMSAGWNISLFHYRNHGADYGRVLVGMQVPPCEMGDFEDFLAKLGYAYWNESHNPAYKLFLA</sequence>
<dbReference type="Pfam" id="PF00291">
    <property type="entry name" value="PALP"/>
    <property type="match status" value="1"/>
</dbReference>
<evidence type="ECO:0000256" key="1">
    <source>
        <dbReference type="ARBA" id="ARBA00001274"/>
    </source>
</evidence>
<dbReference type="GO" id="GO:0006567">
    <property type="term" value="P:L-threonine catabolic process"/>
    <property type="evidence" value="ECO:0007669"/>
    <property type="project" value="TreeGrafter"/>
</dbReference>
<evidence type="ECO:0000313" key="15">
    <source>
        <dbReference type="EMBL" id="KFB78564.1"/>
    </source>
</evidence>
<evidence type="ECO:0000256" key="2">
    <source>
        <dbReference type="ARBA" id="ARBA00001933"/>
    </source>
</evidence>
<dbReference type="UniPathway" id="UPA00047">
    <property type="reaction ID" value="UER00054"/>
</dbReference>
<dbReference type="NCBIfam" id="NF006674">
    <property type="entry name" value="PRK09224.1"/>
    <property type="match status" value="1"/>
</dbReference>
<keyword evidence="7 13" id="KW-0412">Isoleucine biosynthesis</keyword>
<gene>
    <name evidence="15" type="primary">ilvA_1</name>
    <name evidence="13" type="synonym">ilvA</name>
    <name evidence="15" type="ORF">AW06_000177</name>
</gene>
<dbReference type="NCBIfam" id="NF009130">
    <property type="entry name" value="PRK12483.1"/>
    <property type="match status" value="1"/>
</dbReference>
<name>A0A080MLL6_9PROT</name>
<evidence type="ECO:0000256" key="6">
    <source>
        <dbReference type="ARBA" id="ARBA00022605"/>
    </source>
</evidence>
<dbReference type="EC" id="4.3.1.19" evidence="13"/>
<dbReference type="InterPro" id="IPR000634">
    <property type="entry name" value="Ser/Thr_deHydtase_PyrdxlP-BS"/>
</dbReference>
<comment type="subunit">
    <text evidence="5 13">Homotetramer.</text>
</comment>
<keyword evidence="11 13" id="KW-0100">Branched-chain amino acid biosynthesis</keyword>
<dbReference type="AlphaFoldDB" id="A0A080MLL6"/>
<dbReference type="STRING" id="1453999.AW06_000177"/>
<keyword evidence="10 13" id="KW-0456">Lyase</keyword>
<evidence type="ECO:0000256" key="8">
    <source>
        <dbReference type="ARBA" id="ARBA00022737"/>
    </source>
</evidence>
<dbReference type="FunFam" id="3.40.1020.10:FF:000001">
    <property type="entry name" value="L-threonine dehydratase"/>
    <property type="match status" value="1"/>
</dbReference>
<evidence type="ECO:0000313" key="16">
    <source>
        <dbReference type="Proteomes" id="UP000021315"/>
    </source>
</evidence>
<evidence type="ECO:0000256" key="11">
    <source>
        <dbReference type="ARBA" id="ARBA00023304"/>
    </source>
</evidence>
<keyword evidence="16" id="KW-1185">Reference proteome</keyword>
<dbReference type="InterPro" id="IPR001926">
    <property type="entry name" value="TrpB-like_PALP"/>
</dbReference>
<dbReference type="CDD" id="cd01562">
    <property type="entry name" value="Thr-dehyd"/>
    <property type="match status" value="1"/>
</dbReference>
<dbReference type="FunFam" id="3.40.50.1100:FF:000008">
    <property type="entry name" value="L-threonine dehydratase"/>
    <property type="match status" value="1"/>
</dbReference>
<dbReference type="GO" id="GO:0003941">
    <property type="term" value="F:L-serine ammonia-lyase activity"/>
    <property type="evidence" value="ECO:0007669"/>
    <property type="project" value="TreeGrafter"/>
</dbReference>
<comment type="cofactor">
    <cofactor evidence="2 13">
        <name>pyridoxal 5'-phosphate</name>
        <dbReference type="ChEBI" id="CHEBI:597326"/>
    </cofactor>
</comment>
<dbReference type="Proteomes" id="UP000021315">
    <property type="component" value="Unassembled WGS sequence"/>
</dbReference>
<dbReference type="PANTHER" id="PTHR48078">
    <property type="entry name" value="THREONINE DEHYDRATASE, MITOCHONDRIAL-RELATED"/>
    <property type="match status" value="1"/>
</dbReference>
<comment type="pathway">
    <text evidence="3 13">Amino-acid biosynthesis; L-isoleucine biosynthesis; 2-oxobutanoate from L-threonine: step 1/1.</text>
</comment>
<comment type="function">
    <text evidence="12 13">Catalyzes the anaerobic formation of alpha-ketobutyrate and ammonia from threonine in a two-step reaction. The first step involved a dehydration of threonine and a production of enamine intermediates (aminocrotonate), which tautomerizes to its imine form (iminobutyrate). Both intermediates are unstable and short-lived. The second step is the nonenzymatic hydrolysis of the enamine/imine intermediates to form 2-ketobutyrate and free ammonia. In the low water environment of the cell, the second step is accelerated by RidA.</text>
</comment>
<dbReference type="PROSITE" id="PS00165">
    <property type="entry name" value="DEHYDRATASE_SER_THR"/>
    <property type="match status" value="1"/>
</dbReference>
<evidence type="ECO:0000256" key="5">
    <source>
        <dbReference type="ARBA" id="ARBA00011881"/>
    </source>
</evidence>
<reference evidence="15" key="1">
    <citation type="submission" date="2014-02" db="EMBL/GenBank/DDBJ databases">
        <title>Expanding our view of genomic diversity in Candidatus Accumulibacter clades.</title>
        <authorList>
            <person name="Skennerton C.T."/>
            <person name="Barr J.J."/>
            <person name="Slater F.R."/>
            <person name="Bond P.L."/>
            <person name="Tyson G.W."/>
        </authorList>
    </citation>
    <scope>NUCLEOTIDE SEQUENCE [LARGE SCALE GENOMIC DNA]</scope>
</reference>
<comment type="similarity">
    <text evidence="4 13">Belongs to the serine/threonine dehydratase family.</text>
</comment>
<keyword evidence="9 13" id="KW-0663">Pyridoxal phosphate</keyword>
<organism evidence="15 16">
    <name type="scientific">Candidatus Accumulibacter cognatus</name>
    <dbReference type="NCBI Taxonomy" id="2954383"/>
    <lineage>
        <taxon>Bacteria</taxon>
        <taxon>Pseudomonadati</taxon>
        <taxon>Pseudomonadota</taxon>
        <taxon>Betaproteobacteria</taxon>
        <taxon>Candidatus Accumulibacter</taxon>
    </lineage>
</organism>
<dbReference type="SUPFAM" id="SSF55021">
    <property type="entry name" value="ACT-like"/>
    <property type="match status" value="1"/>
</dbReference>
<dbReference type="PANTHER" id="PTHR48078:SF11">
    <property type="entry name" value="THREONINE DEHYDRATASE, MITOCHONDRIAL"/>
    <property type="match status" value="1"/>
</dbReference>
<keyword evidence="8" id="KW-0677">Repeat</keyword>
<dbReference type="CDD" id="cd04907">
    <property type="entry name" value="ACT_ThrD-I_2"/>
    <property type="match status" value="1"/>
</dbReference>
<comment type="catalytic activity">
    <reaction evidence="1 13">
        <text>L-threonine = 2-oxobutanoate + NH4(+)</text>
        <dbReference type="Rhea" id="RHEA:22108"/>
        <dbReference type="ChEBI" id="CHEBI:16763"/>
        <dbReference type="ChEBI" id="CHEBI:28938"/>
        <dbReference type="ChEBI" id="CHEBI:57926"/>
        <dbReference type="EC" id="4.3.1.19"/>
    </reaction>
</comment>
<evidence type="ECO:0000256" key="13">
    <source>
        <dbReference type="RuleBase" id="RU362012"/>
    </source>
</evidence>
<dbReference type="InterPro" id="IPR001721">
    <property type="entry name" value="TD_ACT-like"/>
</dbReference>
<evidence type="ECO:0000259" key="14">
    <source>
        <dbReference type="PROSITE" id="PS51672"/>
    </source>
</evidence>
<dbReference type="GO" id="GO:0004794">
    <property type="term" value="F:threonine deaminase activity"/>
    <property type="evidence" value="ECO:0007669"/>
    <property type="project" value="UniProtKB-UniRule"/>
</dbReference>
<dbReference type="GO" id="GO:0009097">
    <property type="term" value="P:isoleucine biosynthetic process"/>
    <property type="evidence" value="ECO:0007669"/>
    <property type="project" value="UniProtKB-UniRule"/>
</dbReference>
<dbReference type="GO" id="GO:0030170">
    <property type="term" value="F:pyridoxal phosphate binding"/>
    <property type="evidence" value="ECO:0007669"/>
    <property type="project" value="InterPro"/>
</dbReference>
<accession>A0A080MLL6</accession>
<dbReference type="EMBL" id="JDST02000003">
    <property type="protein sequence ID" value="KFB78564.1"/>
    <property type="molecule type" value="Genomic_DNA"/>
</dbReference>
<dbReference type="Gene3D" id="3.40.1020.10">
    <property type="entry name" value="Biosynthetic Threonine Deaminase, Domain 3"/>
    <property type="match status" value="1"/>
</dbReference>
<protein>
    <recommendedName>
        <fullName evidence="13">L-threonine dehydratase</fullName>
        <ecNumber evidence="13">4.3.1.19</ecNumber>
    </recommendedName>
    <alternativeName>
        <fullName evidence="13">Threonine deaminase</fullName>
    </alternativeName>
</protein>
<dbReference type="Pfam" id="PF00585">
    <property type="entry name" value="Thr_dehydrat_C"/>
    <property type="match status" value="2"/>
</dbReference>
<evidence type="ECO:0000256" key="7">
    <source>
        <dbReference type="ARBA" id="ARBA00022624"/>
    </source>
</evidence>
<dbReference type="InterPro" id="IPR005787">
    <property type="entry name" value="Thr_deHydtase_biosynth"/>
</dbReference>
<dbReference type="GO" id="GO:0006565">
    <property type="term" value="P:L-serine catabolic process"/>
    <property type="evidence" value="ECO:0007669"/>
    <property type="project" value="TreeGrafter"/>
</dbReference>
<evidence type="ECO:0000256" key="12">
    <source>
        <dbReference type="ARBA" id="ARBA00025527"/>
    </source>
</evidence>